<evidence type="ECO:0000256" key="1">
    <source>
        <dbReference type="ARBA" id="ARBA00006272"/>
    </source>
</evidence>
<evidence type="ECO:0000256" key="2">
    <source>
        <dbReference type="ARBA" id="ARBA00022438"/>
    </source>
</evidence>
<dbReference type="SUPFAM" id="SSF101821">
    <property type="entry name" value="Aminopeptidase/glucanase lid domain"/>
    <property type="match status" value="1"/>
</dbReference>
<keyword evidence="10" id="KW-1185">Reference proteome</keyword>
<dbReference type="Pfam" id="PF05343">
    <property type="entry name" value="Peptidase_M42"/>
    <property type="match status" value="1"/>
</dbReference>
<proteinExistence type="inferred from homology"/>
<dbReference type="Proteomes" id="UP000198915">
    <property type="component" value="Unassembled WGS sequence"/>
</dbReference>
<organism evidence="9 10">
    <name type="scientific">Brevibacillus centrosporus</name>
    <dbReference type="NCBI Taxonomy" id="54910"/>
    <lineage>
        <taxon>Bacteria</taxon>
        <taxon>Bacillati</taxon>
        <taxon>Bacillota</taxon>
        <taxon>Bacilli</taxon>
        <taxon>Bacillales</taxon>
        <taxon>Paenibacillaceae</taxon>
        <taxon>Brevibacillus</taxon>
    </lineage>
</organism>
<dbReference type="CDD" id="cd05656">
    <property type="entry name" value="M42_Frv"/>
    <property type="match status" value="1"/>
</dbReference>
<dbReference type="InterPro" id="IPR023367">
    <property type="entry name" value="Peptidase_M42_dom2"/>
</dbReference>
<evidence type="ECO:0000256" key="8">
    <source>
        <dbReference type="PIRSR" id="PIRSR001123-2"/>
    </source>
</evidence>
<evidence type="ECO:0000313" key="10">
    <source>
        <dbReference type="Proteomes" id="UP000198915"/>
    </source>
</evidence>
<dbReference type="AlphaFoldDB" id="A0A1I3VNH3"/>
<dbReference type="GO" id="GO:0006508">
    <property type="term" value="P:proteolysis"/>
    <property type="evidence" value="ECO:0007669"/>
    <property type="project" value="UniProtKB-KW"/>
</dbReference>
<keyword evidence="4 8" id="KW-0479">Metal-binding</keyword>
<evidence type="ECO:0000256" key="3">
    <source>
        <dbReference type="ARBA" id="ARBA00022670"/>
    </source>
</evidence>
<keyword evidence="2" id="KW-0031">Aminopeptidase</keyword>
<dbReference type="Gene3D" id="2.40.30.40">
    <property type="entry name" value="Peptidase M42, domain 2"/>
    <property type="match status" value="1"/>
</dbReference>
<gene>
    <name evidence="9" type="ORF">SAMN05518846_107101</name>
</gene>
<accession>A0A1I3VNH3</accession>
<dbReference type="EMBL" id="FORT01000007">
    <property type="protein sequence ID" value="SFJ96732.1"/>
    <property type="molecule type" value="Genomic_DNA"/>
</dbReference>
<dbReference type="RefSeq" id="WP_092268602.1">
    <property type="nucleotide sequence ID" value="NZ_FORT01000007.1"/>
</dbReference>
<feature type="binding site" evidence="8">
    <location>
        <position position="179"/>
    </location>
    <ligand>
        <name>Zn(2+)</name>
        <dbReference type="ChEBI" id="CHEBI:29105"/>
        <label>2</label>
    </ligand>
</feature>
<dbReference type="PIRSF" id="PIRSF001123">
    <property type="entry name" value="PepA_GA"/>
    <property type="match status" value="1"/>
</dbReference>
<feature type="binding site" evidence="8">
    <location>
        <position position="234"/>
    </location>
    <ligand>
        <name>Zn(2+)</name>
        <dbReference type="ChEBI" id="CHEBI:29105"/>
        <label>1</label>
    </ligand>
</feature>
<comment type="similarity">
    <text evidence="1 6">Belongs to the peptidase M42 family.</text>
</comment>
<comment type="cofactor">
    <cofactor evidence="8">
        <name>a divalent metal cation</name>
        <dbReference type="ChEBI" id="CHEBI:60240"/>
    </cofactor>
    <text evidence="8">Binds 2 divalent metal cations per subunit.</text>
</comment>
<dbReference type="PANTHER" id="PTHR32481">
    <property type="entry name" value="AMINOPEPTIDASE"/>
    <property type="match status" value="1"/>
</dbReference>
<feature type="binding site" evidence="8">
    <location>
        <position position="328"/>
    </location>
    <ligand>
        <name>Zn(2+)</name>
        <dbReference type="ChEBI" id="CHEBI:29105"/>
        <label>2</label>
    </ligand>
</feature>
<feature type="binding site" evidence="8">
    <location>
        <position position="212"/>
    </location>
    <ligand>
        <name>Zn(2+)</name>
        <dbReference type="ChEBI" id="CHEBI:29105"/>
        <label>2</label>
    </ligand>
</feature>
<sequence>MNALTQYLSELDAIHGVSGDEERVANYMKEQIQPFVDESFEDALGNQFFVKKGTHPTFRIMLAAHMDEIGFVVSHIDEKGFVYFLPVGYHDSRMVINQILTIQTETGPVHGITGGKPAHVVTEEEAQRAIPMDRLHLDLGTTSRAETLALGVQVGDYITFDREGRLLNGTKVYSGKSVDNRSGCAVLIEVMKRLADKEIAPTVYGVATVQEEVGLRGAGPAAFSIQPDISLAIDVIFAGGTPGMDERISPIELGAGPAIMMYDWTPSNGHGNNVPKKLTRTLIKAAEKNGIPYQREVVVNGGTDAWAMSLAGKGSLAGGISLPSRYIHSATGIVHMDDLEHAVQLILAFVEEALTDPQK</sequence>
<dbReference type="InterPro" id="IPR051464">
    <property type="entry name" value="Peptidase_M42_aminopept"/>
</dbReference>
<dbReference type="GO" id="GO:0004177">
    <property type="term" value="F:aminopeptidase activity"/>
    <property type="evidence" value="ECO:0007669"/>
    <property type="project" value="UniProtKB-UniRule"/>
</dbReference>
<protein>
    <submittedName>
        <fullName evidence="9">Endoglucanase</fullName>
    </submittedName>
</protein>
<evidence type="ECO:0000313" key="9">
    <source>
        <dbReference type="EMBL" id="SFJ96732.1"/>
    </source>
</evidence>
<keyword evidence="3" id="KW-0645">Protease</keyword>
<evidence type="ECO:0000256" key="6">
    <source>
        <dbReference type="PIRNR" id="PIRNR001123"/>
    </source>
</evidence>
<name>A0A1I3VNH3_9BACL</name>
<feature type="active site" description="Proton acceptor" evidence="7">
    <location>
        <position position="211"/>
    </location>
</feature>
<dbReference type="GO" id="GO:0046872">
    <property type="term" value="F:metal ion binding"/>
    <property type="evidence" value="ECO:0007669"/>
    <property type="project" value="UniProtKB-UniRule"/>
</dbReference>
<evidence type="ECO:0000256" key="4">
    <source>
        <dbReference type="ARBA" id="ARBA00022723"/>
    </source>
</evidence>
<keyword evidence="5" id="KW-0378">Hydrolase</keyword>
<feature type="binding site" evidence="8">
    <location>
        <position position="65"/>
    </location>
    <ligand>
        <name>Zn(2+)</name>
        <dbReference type="ChEBI" id="CHEBI:29105"/>
        <label>1</label>
    </ligand>
</feature>
<evidence type="ECO:0000256" key="7">
    <source>
        <dbReference type="PIRSR" id="PIRSR001123-1"/>
    </source>
</evidence>
<dbReference type="PANTHER" id="PTHR32481:SF0">
    <property type="entry name" value="AMINOPEPTIDASE YPDE-RELATED"/>
    <property type="match status" value="1"/>
</dbReference>
<dbReference type="Gene3D" id="3.40.630.10">
    <property type="entry name" value="Zn peptidases"/>
    <property type="match status" value="1"/>
</dbReference>
<reference evidence="10" key="1">
    <citation type="submission" date="2016-10" db="EMBL/GenBank/DDBJ databases">
        <authorList>
            <person name="Varghese N."/>
            <person name="Submissions S."/>
        </authorList>
    </citation>
    <scope>NUCLEOTIDE SEQUENCE [LARGE SCALE GENOMIC DNA]</scope>
    <source>
        <strain evidence="10">OK042</strain>
    </source>
</reference>
<evidence type="ECO:0000256" key="5">
    <source>
        <dbReference type="ARBA" id="ARBA00022801"/>
    </source>
</evidence>
<dbReference type="InterPro" id="IPR008007">
    <property type="entry name" value="Peptidase_M42"/>
</dbReference>
<dbReference type="SUPFAM" id="SSF53187">
    <property type="entry name" value="Zn-dependent exopeptidases"/>
    <property type="match status" value="1"/>
</dbReference>
<feature type="binding site" evidence="8">
    <location>
        <position position="179"/>
    </location>
    <ligand>
        <name>Zn(2+)</name>
        <dbReference type="ChEBI" id="CHEBI:29105"/>
        <label>1</label>
    </ligand>
</feature>